<evidence type="ECO:0000313" key="2">
    <source>
        <dbReference type="Proteomes" id="UP001651690"/>
    </source>
</evidence>
<accession>A0ABT1M7L4</accession>
<keyword evidence="2" id="KW-1185">Reference proteome</keyword>
<dbReference type="PIRSF" id="PIRSF029171">
    <property type="entry name" value="Esterase_LipA"/>
    <property type="match status" value="1"/>
</dbReference>
<comment type="caution">
    <text evidence="1">The sequence shown here is derived from an EMBL/GenBank/DDBJ whole genome shotgun (WGS) entry which is preliminary data.</text>
</comment>
<name>A0ABT1M7L4_9MYCO</name>
<dbReference type="InterPro" id="IPR029058">
    <property type="entry name" value="AB_hydrolase_fold"/>
</dbReference>
<dbReference type="SUPFAM" id="SSF53474">
    <property type="entry name" value="alpha/beta-Hydrolases"/>
    <property type="match status" value="1"/>
</dbReference>
<dbReference type="EMBL" id="JANDBD010000006">
    <property type="protein sequence ID" value="MCP9273792.1"/>
    <property type="molecule type" value="Genomic_DNA"/>
</dbReference>
<reference evidence="1 2" key="1">
    <citation type="submission" date="2022-06" db="EMBL/GenBank/DDBJ databases">
        <title>Mycolicibacterium sp. CAU 1645 isolated from seawater.</title>
        <authorList>
            <person name="Kim W."/>
        </authorList>
    </citation>
    <scope>NUCLEOTIDE SEQUENCE [LARGE SCALE GENOMIC DNA]</scope>
    <source>
        <strain evidence="1 2">CAU 1645</strain>
    </source>
</reference>
<dbReference type="Gene3D" id="3.40.50.1820">
    <property type="entry name" value="alpha/beta hydrolase"/>
    <property type="match status" value="2"/>
</dbReference>
<organism evidence="1 2">
    <name type="scientific">Mycolicibacterium arenosum</name>
    <dbReference type="NCBI Taxonomy" id="2952157"/>
    <lineage>
        <taxon>Bacteria</taxon>
        <taxon>Bacillati</taxon>
        <taxon>Actinomycetota</taxon>
        <taxon>Actinomycetes</taxon>
        <taxon>Mycobacteriales</taxon>
        <taxon>Mycobacteriaceae</taxon>
        <taxon>Mycolicibacterium</taxon>
    </lineage>
</organism>
<dbReference type="Pfam" id="PF03583">
    <property type="entry name" value="LIP"/>
    <property type="match status" value="1"/>
</dbReference>
<dbReference type="PANTHER" id="PTHR34853">
    <property type="match status" value="1"/>
</dbReference>
<dbReference type="PANTHER" id="PTHR34853:SF1">
    <property type="entry name" value="LIPASE 5"/>
    <property type="match status" value="1"/>
</dbReference>
<dbReference type="PROSITE" id="PS51257">
    <property type="entry name" value="PROKAR_LIPOPROTEIN"/>
    <property type="match status" value="1"/>
</dbReference>
<protein>
    <submittedName>
        <fullName evidence="1">Lipase family protein</fullName>
    </submittedName>
</protein>
<dbReference type="RefSeq" id="WP_255061097.1">
    <property type="nucleotide sequence ID" value="NZ_JANDBD010000006.1"/>
</dbReference>
<evidence type="ECO:0000313" key="1">
    <source>
        <dbReference type="EMBL" id="MCP9273792.1"/>
    </source>
</evidence>
<gene>
    <name evidence="1" type="ORF">NM203_16510</name>
</gene>
<sequence>MATAKTADAGLRGALALALAGLLLLLSGCAGDQVTEAQQDRPPRTLEPVFDGVPALPPADMSGDGPGTLVDAQPLQFMESFDQISAAAVKMTYRSTSGLDGRPTEVSGVVVVPAGPPPRGGWPVLAVGHILTGIIPQCAPSLAAELGGYASILSVFASKGYVVAMSDYEGLGVDGLQHLPLQAATLGNNLIDSVRAARRIVPTASDRWAAYGIGEGGLAAWAAADLASTYGEGTQMVGAVALSPYANMSGMAEAAAAETLPREQYYLYLSVLQSLSNAPPQFDISEYTTPFARESVDVTGKCAPLDVKSLADAAAALSPADIRPRSDAAVAQFRDQIGSSAVPLATSGPAAPVLVVYATEDPSVSAQSIADAARTACQRGNPVEVNRRVGDANTSNDLVTQLSLGWLEQRFDGQALADPCVGVT</sequence>
<dbReference type="Proteomes" id="UP001651690">
    <property type="component" value="Unassembled WGS sequence"/>
</dbReference>
<proteinExistence type="predicted"/>
<dbReference type="InterPro" id="IPR005152">
    <property type="entry name" value="Lipase_secreted"/>
</dbReference>